<evidence type="ECO:0000256" key="2">
    <source>
        <dbReference type="SAM" id="SignalP"/>
    </source>
</evidence>
<reference evidence="5" key="1">
    <citation type="submission" date="2018-05" db="EMBL/GenBank/DDBJ databases">
        <authorList>
            <person name="Du Z."/>
            <person name="Wang X."/>
        </authorList>
    </citation>
    <scope>NUCLEOTIDE SEQUENCE [LARGE SCALE GENOMIC DNA]</scope>
    <source>
        <strain evidence="5">WDS4C29</strain>
    </source>
</reference>
<dbReference type="InterPro" id="IPR025232">
    <property type="entry name" value="DUF4174"/>
</dbReference>
<dbReference type="AlphaFoldDB" id="A0A2V1P2K7"/>
<evidence type="ECO:0000313" key="5">
    <source>
        <dbReference type="Proteomes" id="UP000245293"/>
    </source>
</evidence>
<keyword evidence="1 2" id="KW-0732">Signal</keyword>
<comment type="caution">
    <text evidence="4">The sequence shown here is derived from an EMBL/GenBank/DDBJ whole genome shotgun (WGS) entry which is preliminary data.</text>
</comment>
<dbReference type="RefSeq" id="WP_109389631.1">
    <property type="nucleotide sequence ID" value="NZ_QETF01000019.1"/>
</dbReference>
<sequence>MTRLFALVFAGLLAGSAIAQDSPDLSAVELWQAEPATVFAADELDLSEFVWIARPIVIFADSPNDPRLRQQLDLLADRPEVLIERDVVVVVDTDPAAMSPLRERLRPRGFMLVIIGKDGEVELRKPAPWPAREISRSIDKMPLRQQEIDAERGF</sequence>
<evidence type="ECO:0000256" key="1">
    <source>
        <dbReference type="ARBA" id="ARBA00022729"/>
    </source>
</evidence>
<dbReference type="Proteomes" id="UP000245293">
    <property type="component" value="Unassembled WGS sequence"/>
</dbReference>
<feature type="domain" description="DUF4174" evidence="3">
    <location>
        <begin position="46"/>
        <end position="147"/>
    </location>
</feature>
<accession>A0A2V1P2K7</accession>
<dbReference type="OrthoDB" id="7362103at2"/>
<feature type="signal peptide" evidence="2">
    <location>
        <begin position="1"/>
        <end position="19"/>
    </location>
</feature>
<evidence type="ECO:0000313" key="4">
    <source>
        <dbReference type="EMBL" id="PWG16000.1"/>
    </source>
</evidence>
<gene>
    <name evidence="4" type="ORF">DFK10_13880</name>
</gene>
<feature type="chain" id="PRO_5015928083" description="DUF4174 domain-containing protein" evidence="2">
    <location>
        <begin position="20"/>
        <end position="154"/>
    </location>
</feature>
<protein>
    <recommendedName>
        <fullName evidence="3">DUF4174 domain-containing protein</fullName>
    </recommendedName>
</protein>
<dbReference type="Pfam" id="PF13778">
    <property type="entry name" value="DUF4174"/>
    <property type="match status" value="1"/>
</dbReference>
<evidence type="ECO:0000259" key="3">
    <source>
        <dbReference type="Pfam" id="PF13778"/>
    </source>
</evidence>
<dbReference type="EMBL" id="QETF01000019">
    <property type="protein sequence ID" value="PWG16000.1"/>
    <property type="molecule type" value="Genomic_DNA"/>
</dbReference>
<keyword evidence="5" id="KW-1185">Reference proteome</keyword>
<organism evidence="4 5">
    <name type="scientific">Salibaculum griseiflavum</name>
    <dbReference type="NCBI Taxonomy" id="1914409"/>
    <lineage>
        <taxon>Bacteria</taxon>
        <taxon>Pseudomonadati</taxon>
        <taxon>Pseudomonadota</taxon>
        <taxon>Alphaproteobacteria</taxon>
        <taxon>Rhodobacterales</taxon>
        <taxon>Roseobacteraceae</taxon>
        <taxon>Salibaculum</taxon>
    </lineage>
</organism>
<name>A0A2V1P2K7_9RHOB</name>
<proteinExistence type="predicted"/>